<dbReference type="Gene3D" id="3.90.1200.10">
    <property type="match status" value="1"/>
</dbReference>
<organism evidence="2 3">
    <name type="scientific">Hydrocarboniphaga effusa AP103</name>
    <dbReference type="NCBI Taxonomy" id="1172194"/>
    <lineage>
        <taxon>Bacteria</taxon>
        <taxon>Pseudomonadati</taxon>
        <taxon>Pseudomonadota</taxon>
        <taxon>Gammaproteobacteria</taxon>
        <taxon>Nevskiales</taxon>
        <taxon>Nevskiaceae</taxon>
        <taxon>Hydrocarboniphaga</taxon>
    </lineage>
</organism>
<dbReference type="InterPro" id="IPR011009">
    <property type="entry name" value="Kinase-like_dom_sf"/>
</dbReference>
<dbReference type="InterPro" id="IPR052898">
    <property type="entry name" value="ACAD10-like"/>
</dbReference>
<keyword evidence="3" id="KW-1185">Reference proteome</keyword>
<dbReference type="OrthoDB" id="3806873at2"/>
<name>I7ZG58_9GAMM</name>
<dbReference type="Gene3D" id="3.30.200.20">
    <property type="entry name" value="Phosphorylase Kinase, domain 1"/>
    <property type="match status" value="1"/>
</dbReference>
<dbReference type="EMBL" id="AKGD01000001">
    <property type="protein sequence ID" value="EIT70697.1"/>
    <property type="molecule type" value="Genomic_DNA"/>
</dbReference>
<reference evidence="2 3" key="1">
    <citation type="journal article" date="2012" name="J. Bacteriol.">
        <title>Genome Sequence of n-Alkane-Degrading Hydrocarboniphaga effusa Strain AP103T (ATCC BAA-332T).</title>
        <authorList>
            <person name="Chang H.K."/>
            <person name="Zylstra G.J."/>
            <person name="Chae J.C."/>
        </authorList>
    </citation>
    <scope>NUCLEOTIDE SEQUENCE [LARGE SCALE GENOMIC DNA]</scope>
    <source>
        <strain evidence="2 3">AP103</strain>
    </source>
</reference>
<sequence>MSAVGQEANAGTTPVREAYRFDQAALARWLQANVADYEGPLTVEQFKGGQSNPTYKLVTPARSYVMRRKPPGELVKGAHAVEREARVLSALSATGFPVAQVHGLCTDADVIGTWFFVMEMVEGRIFWDARFPQVAQAQRPRYFDAMNETLAQLHRLDHEAIGLADYGKPGNYFERQIARWSRQYLDDTDAGRDAGMDRLIEWLPANIPPGDDETRLIHGDFRCDNMIFHPTEPRVLAVLDWELSTLGHPLADFAYHAMMYRMPPDIVAGLGGTDVEALGIPSERDYVAAYCARTGRAAMPAYDFYLAFNFFRMAAIFHGIKGRVIRGTAASKHAQERARCFPRLVALACGQMDACR</sequence>
<dbReference type="SUPFAM" id="SSF56112">
    <property type="entry name" value="Protein kinase-like (PK-like)"/>
    <property type="match status" value="1"/>
</dbReference>
<dbReference type="STRING" id="1172194.WQQ_08340"/>
<dbReference type="Pfam" id="PF01636">
    <property type="entry name" value="APH"/>
    <property type="match status" value="1"/>
</dbReference>
<accession>I7ZG58</accession>
<dbReference type="PANTHER" id="PTHR47829:SF3">
    <property type="entry name" value="AMINOGLYCOSIDE PHOSPHOTRANSFERASE DOMAIN-CONTAINING PROTEIN"/>
    <property type="match status" value="1"/>
</dbReference>
<protein>
    <submittedName>
        <fullName evidence="2">Aminoglycoside phosphotransferase</fullName>
    </submittedName>
</protein>
<dbReference type="InterPro" id="IPR041726">
    <property type="entry name" value="ACAD10_11_N"/>
</dbReference>
<gene>
    <name evidence="2" type="ORF">WQQ_08340</name>
</gene>
<dbReference type="InterPro" id="IPR002575">
    <property type="entry name" value="Aminoglycoside_PTrfase"/>
</dbReference>
<dbReference type="AlphaFoldDB" id="I7ZG58"/>
<evidence type="ECO:0000259" key="1">
    <source>
        <dbReference type="Pfam" id="PF01636"/>
    </source>
</evidence>
<dbReference type="Proteomes" id="UP000003704">
    <property type="component" value="Unassembled WGS sequence"/>
</dbReference>
<dbReference type="PANTHER" id="PTHR47829">
    <property type="entry name" value="HYDROLASE, PUTATIVE (AFU_ORTHOLOGUE AFUA_1G12880)-RELATED"/>
    <property type="match status" value="1"/>
</dbReference>
<keyword evidence="2" id="KW-0808">Transferase</keyword>
<feature type="domain" description="Aminoglycoside phosphotransferase" evidence="1">
    <location>
        <begin position="42"/>
        <end position="280"/>
    </location>
</feature>
<dbReference type="PATRIC" id="fig|1172194.4.peg.799"/>
<dbReference type="CDD" id="cd05154">
    <property type="entry name" value="ACAD10_11_N-like"/>
    <property type="match status" value="1"/>
</dbReference>
<proteinExistence type="predicted"/>
<evidence type="ECO:0000313" key="3">
    <source>
        <dbReference type="Proteomes" id="UP000003704"/>
    </source>
</evidence>
<comment type="caution">
    <text evidence="2">The sequence shown here is derived from an EMBL/GenBank/DDBJ whole genome shotgun (WGS) entry which is preliminary data.</text>
</comment>
<dbReference type="GO" id="GO:0016740">
    <property type="term" value="F:transferase activity"/>
    <property type="evidence" value="ECO:0007669"/>
    <property type="project" value="UniProtKB-KW"/>
</dbReference>
<evidence type="ECO:0000313" key="2">
    <source>
        <dbReference type="EMBL" id="EIT70697.1"/>
    </source>
</evidence>
<dbReference type="RefSeq" id="WP_007183790.1">
    <property type="nucleotide sequence ID" value="NZ_AKGD01000001.1"/>
</dbReference>